<comment type="subunit">
    <text evidence="4">EF-1 is composed of 4 subunits: alpha, beta (1B-alpha=beta'), delta (1B-beta), and gamma (1B-gamma).</text>
</comment>
<feature type="region of interest" description="Disordered" evidence="9">
    <location>
        <begin position="715"/>
        <end position="916"/>
    </location>
</feature>
<keyword evidence="5" id="KW-0251">Elongation factor</keyword>
<dbReference type="PANTHER" id="PTHR38372">
    <property type="entry name" value="DENTIN SIALOPHOSPHOPROTEIN-LIKE PROTEIN"/>
    <property type="match status" value="1"/>
</dbReference>
<sequence>MNCYSWQKPNPNRDKKTDQGIIAIIRTSKGTKKLSRRIEVIDSLAFLPLPSRKDDDPNCQTMYGGLSSKLGRSAAHNKRPHSSFPPPPRPSGPGGGPGRLSLGGGSARKPAAATASKTPPAVEETFNLVAGSDALAFSMIIRLAPDLVDEIRRVEAQGGRARMKFDPNPHNPNGNIIDVGGKEFRFTWSREFGDLCDIYEERQSGEDGNGLFVESGSAWRKLNVQRILDESTKNHLKMRSVEADKKSKQRKAIVLEPGNPSLKCQIKQLAAVEATPWKNYNKKKEAALKKRKVETLQVGGPPKTTHNPKSGFMSTTTSKSKIPSPLPSPPDPFAAASSPLGAVNTSKVNDDAVPSQMMGKQDTNAIPEKEIPTKANNAMRNSLGGKGNNGSKPTDLQGMLVSLLMDKPKGMSLKALEKAVGDMLPNSVKKIEPIIKKIAKYQFPGKYILKPGVDLESIKKPQNECGSSPDDNNPQMHGREEFHDSTSAPQGGFEEKVSNDDFEEHLQGKSKVEEELNTLEKVDILHTSPDIGDEKRGADNSEGQAGSSSESGTDSDSESDSSDSGSESGSRSRSRSRSPAGTGSGSSSDSDTDASSSSKDIQDGSDEDVDIMTSDDEKESRPKPEASDPRISLPGPVKSPDGRSMQNEFHEKQDGNESDAVEIEKDLPEEEEAEIAPTTGAISNASGKFADDTKPFSPDLQQLQERQNYIGSLFDERESDVKDSYRHEQSDSSDRLSMGKKRPSNVKNIDEKSERTKRLKAGNLAQGSFSPDMDVQMLESSHNLSPPEFAEGNSKGPTTQLINRADRQGNTTGLQKGFNQAFPGKPTSDLPHTVQRTFDHTPVVNPTNALEKPESVRHNKKHPGRDFHVPEASSMQKEKSHRDAQNEVIHATEKKVPRNSRDGSDGSKQLPSMDSHYQKQGNMVGKYKEGRKNAQQHLITSPNENNRTCLDKSPVINGRGTLLQREHSDLELGELRESTPDEAPAARQFDRKGSFKNVDNKGSTSEFRNADISKARSSLKASLDSGKQSPALVSSGFPTNLESTNKKNSDNHFEDTTRSHSRVIPSQSQHLKSDHVEVGSQNKFAERSSKFRINDFGASQDTDLEGRSESNRRAPVNASKQQDNKRGTVLHTVKENKRRTPNLLEDMADGGKDLLLVDINNSDQKKRESSSDENSCSYSKYEKDEPELKGPIRNFTQYKEYVQEYRDKYDSYCSLNKILESYRDEFMKLGKDLENAKGRDMDRYYELLGQMKESYRRCGARHQRLKKIFLVLHEELELPTSGVGMNSAMDDMNLIQHAQRHHLVVREIGEEIDLEIGPGDDDPSFGNTIIVAPMRESSVEEHGESKQMGMVSQLPNDAQDMSKNQPVKRKKKVVKRWREEWADTYKWAYVDVKEGTARIFCSVCREYGRKHRRNPYGNEGSRNMQMSALEEHNNSLLHKEALRLQMASKEKIVADKPVYVKAVMSKTAGSILEATLKRDPHEAEFIQAVQEAIQALERVIAKSSHYVNIMERLLEPERMIVFRVPWLDDRGEIHVNRGFRVQFNQSMGPCRGGIRFHPSMNLSIAKFLGFEQALKNALSPYKLGGAAGGSDFDPKGKSDNEVMRFCQSFMSEMYRYLGPDRDLPSEEIGVGTREMGYLFGQYRRLAGNFQGSFTGPRIFWSGASLRTEATGYGLVFFAQLMLSDMNKELKGLRCVVSGSGKIAMHVLEKLIAYGALPVSVSDSKGYLVDEDGFDYMKIQFLRDIKAQQRSLRDYSKTYARSKYYDEAKPWNERCDLAFACASQNEINQSDAMNLVNSGCRILVEGSNMPCTPEAIQVLRKANILVAPAMAAGAGGVVAGELELNHECSLMHWSPEDFESKLQEAMKQTYQRALKAATDFGYQKENPEALVHGSVISSFLTIAQAMTDQGCSFLVLPPSQAHSRSASSLFTLHTHSKPQLPQPFLFFKMAVTLYDLGSASGLKKLDEYLLTRSYITGYQASKDDLTVYAALSKVPSDEYVNVSRWYKHIDALLRISGVSGEGSGVTVKSSLVAEAAAAADDDDDDDVDLFGEETEEEKKAAEERAAALKASGKKKESGKSSVLMDIKPWDDETDMKKLEEAVRAKLVPVGYGIKKLQIMLTIVDDLVSVDSLIEEQLTAEPINEYVQSCDINLLLKGELERFLELLYMAEKVK</sequence>
<keyword evidence="7 8" id="KW-0560">Oxidoreductase</keyword>
<dbReference type="InterPro" id="IPR006096">
    <property type="entry name" value="Glu/Leu/Phe/Val/Trp_DH_C"/>
</dbReference>
<evidence type="ECO:0000256" key="8">
    <source>
        <dbReference type="RuleBase" id="RU004417"/>
    </source>
</evidence>
<reference evidence="11 12" key="1">
    <citation type="submission" date="2019-01" db="EMBL/GenBank/DDBJ databases">
        <title>Sequencing of cultivated peanut Arachis hypogaea provides insights into genome evolution and oil improvement.</title>
        <authorList>
            <person name="Chen X."/>
        </authorList>
    </citation>
    <scope>NUCLEOTIDE SEQUENCE [LARGE SCALE GENOMIC DNA]</scope>
    <source>
        <strain evidence="12">cv. Fuhuasheng</strain>
        <tissue evidence="11">Leaves</tissue>
    </source>
</reference>
<feature type="compositionally biased region" description="Basic and acidic residues" evidence="9">
    <location>
        <begin position="1084"/>
        <end position="1093"/>
    </location>
</feature>
<dbReference type="GO" id="GO:0016491">
    <property type="term" value="F:oxidoreductase activity"/>
    <property type="evidence" value="ECO:0007669"/>
    <property type="project" value="UniProtKB-KW"/>
</dbReference>
<feature type="region of interest" description="Disordered" evidence="9">
    <location>
        <begin position="928"/>
        <end position="1005"/>
    </location>
</feature>
<dbReference type="Gene3D" id="3.40.50.10860">
    <property type="entry name" value="Leucine Dehydrogenase, chain A, domain 1"/>
    <property type="match status" value="1"/>
</dbReference>
<evidence type="ECO:0000259" key="10">
    <source>
        <dbReference type="PROSITE" id="PS51980"/>
    </source>
</evidence>
<comment type="caution">
    <text evidence="11">The sequence shown here is derived from an EMBL/GenBank/DDBJ whole genome shotgun (WGS) entry which is preliminary data.</text>
</comment>
<evidence type="ECO:0000256" key="6">
    <source>
        <dbReference type="ARBA" id="ARBA00022917"/>
    </source>
</evidence>
<dbReference type="FunFam" id="3.40.50.720:FF:000030">
    <property type="entry name" value="Glutamate dehydrogenase"/>
    <property type="match status" value="1"/>
</dbReference>
<dbReference type="Pfam" id="PF00736">
    <property type="entry name" value="EF1_GNE"/>
    <property type="match status" value="1"/>
</dbReference>
<dbReference type="InterPro" id="IPR010844">
    <property type="entry name" value="Occludin_ELL"/>
</dbReference>
<feature type="region of interest" description="Disordered" evidence="9">
    <location>
        <begin position="49"/>
        <end position="119"/>
    </location>
</feature>
<evidence type="ECO:0000256" key="7">
    <source>
        <dbReference type="ARBA" id="ARBA00023002"/>
    </source>
</evidence>
<dbReference type="InterPro" id="IPR006095">
    <property type="entry name" value="Glu/Leu/Phe/Val/Trp_DH"/>
</dbReference>
<dbReference type="Gene3D" id="3.40.50.720">
    <property type="entry name" value="NAD(P)-binding Rossmann-like Domain"/>
    <property type="match status" value="1"/>
</dbReference>
<dbReference type="Pfam" id="PF25431">
    <property type="entry name" value="zf-C17orf113"/>
    <property type="match status" value="1"/>
</dbReference>
<evidence type="ECO:0000256" key="1">
    <source>
        <dbReference type="ARBA" id="ARBA00002937"/>
    </source>
</evidence>
<dbReference type="InterPro" id="IPR057456">
    <property type="entry name" value="Znf_C17orf113"/>
</dbReference>
<dbReference type="Gene3D" id="1.20.1050.130">
    <property type="match status" value="1"/>
</dbReference>
<dbReference type="STRING" id="3818.A0A445BPG3"/>
<feature type="compositionally biased region" description="Gly residues" evidence="9">
    <location>
        <begin position="92"/>
        <end position="106"/>
    </location>
</feature>
<feature type="region of interest" description="Disordered" evidence="9">
    <location>
        <begin position="1021"/>
        <end position="1147"/>
    </location>
</feature>
<dbReference type="FunFam" id="3.40.50.10860:FF:000002">
    <property type="entry name" value="Glutamate dehydrogenase"/>
    <property type="match status" value="1"/>
</dbReference>
<dbReference type="FunFam" id="3.30.70.60:FF:000001">
    <property type="entry name" value="Elongation factor 1-beta 1 like"/>
    <property type="match status" value="1"/>
</dbReference>
<keyword evidence="12" id="KW-1185">Reference proteome</keyword>
<accession>A0A445BPG3</accession>
<dbReference type="Pfam" id="PF02812">
    <property type="entry name" value="ELFV_dehydrog_N"/>
    <property type="match status" value="1"/>
</dbReference>
<dbReference type="InterPro" id="IPR036282">
    <property type="entry name" value="Glutathione-S-Trfase_C_sf"/>
</dbReference>
<dbReference type="Proteomes" id="UP000289738">
    <property type="component" value="Chromosome A09"/>
</dbReference>
<dbReference type="PRINTS" id="PR00082">
    <property type="entry name" value="GLFDHDRGNASE"/>
</dbReference>
<feature type="domain" description="OCEL" evidence="10">
    <location>
        <begin position="1183"/>
        <end position="1291"/>
    </location>
</feature>
<feature type="compositionally biased region" description="Basic and acidic residues" evidence="9">
    <location>
        <begin position="1044"/>
        <end position="1058"/>
    </location>
</feature>
<dbReference type="PROSITE" id="PS51980">
    <property type="entry name" value="OCEL"/>
    <property type="match status" value="1"/>
</dbReference>
<comment type="similarity">
    <text evidence="2 8">Belongs to the Glu/Leu/Phe/Val dehydrogenases family.</text>
</comment>
<evidence type="ECO:0000256" key="3">
    <source>
        <dbReference type="ARBA" id="ARBA00007411"/>
    </source>
</evidence>
<name>A0A445BPG3_ARAHY</name>
<feature type="compositionally biased region" description="Basic and acidic residues" evidence="9">
    <location>
        <begin position="715"/>
        <end position="734"/>
    </location>
</feature>
<dbReference type="Pfam" id="PF07303">
    <property type="entry name" value="Occludin_ELL"/>
    <property type="match status" value="1"/>
</dbReference>
<feature type="compositionally biased region" description="Low complexity" evidence="9">
    <location>
        <begin position="541"/>
        <end position="552"/>
    </location>
</feature>
<feature type="region of interest" description="Disordered" evidence="9">
    <location>
        <begin position="286"/>
        <end position="330"/>
    </location>
</feature>
<dbReference type="GO" id="GO:0006520">
    <property type="term" value="P:amino acid metabolic process"/>
    <property type="evidence" value="ECO:0007669"/>
    <property type="project" value="InterPro"/>
</dbReference>
<comment type="similarity">
    <text evidence="3">Belongs to the EF-1-beta/EF-1-delta family.</text>
</comment>
<feature type="compositionally biased region" description="Basic and acidic residues" evidence="9">
    <location>
        <begin position="876"/>
        <end position="905"/>
    </location>
</feature>
<feature type="compositionally biased region" description="Basic and acidic residues" evidence="9">
    <location>
        <begin position="493"/>
        <end position="524"/>
    </location>
</feature>
<feature type="compositionally biased region" description="Polar residues" evidence="9">
    <location>
        <begin position="795"/>
        <end position="818"/>
    </location>
</feature>
<feature type="compositionally biased region" description="Acidic residues" evidence="9">
    <location>
        <begin position="656"/>
        <end position="674"/>
    </location>
</feature>
<dbReference type="EMBL" id="SDMP01000009">
    <property type="protein sequence ID" value="RYR40567.1"/>
    <property type="molecule type" value="Genomic_DNA"/>
</dbReference>
<dbReference type="InterPro" id="IPR014717">
    <property type="entry name" value="Transl_elong_EF1B/ribsomal_bS6"/>
</dbReference>
<evidence type="ECO:0000256" key="5">
    <source>
        <dbReference type="ARBA" id="ARBA00022768"/>
    </source>
</evidence>
<dbReference type="GO" id="GO:0003746">
    <property type="term" value="F:translation elongation factor activity"/>
    <property type="evidence" value="ECO:0007669"/>
    <property type="project" value="UniProtKB-KW"/>
</dbReference>
<evidence type="ECO:0000313" key="11">
    <source>
        <dbReference type="EMBL" id="RYR40567.1"/>
    </source>
</evidence>
<proteinExistence type="inferred from homology"/>
<dbReference type="InterPro" id="IPR006097">
    <property type="entry name" value="Glu/Leu/Phe/Val/Trp_DH_dimer"/>
</dbReference>
<feature type="compositionally biased region" description="Low complexity" evidence="9">
    <location>
        <begin position="314"/>
        <end position="323"/>
    </location>
</feature>
<feature type="compositionally biased region" description="Polar residues" evidence="9">
    <location>
        <begin position="933"/>
        <end position="948"/>
    </location>
</feature>
<dbReference type="SUPFAM" id="SSF54984">
    <property type="entry name" value="eEF-1beta-like"/>
    <property type="match status" value="1"/>
</dbReference>
<dbReference type="CDD" id="cd00292">
    <property type="entry name" value="EF1B"/>
    <property type="match status" value="1"/>
</dbReference>
<evidence type="ECO:0000256" key="2">
    <source>
        <dbReference type="ARBA" id="ARBA00006382"/>
    </source>
</evidence>
<dbReference type="Gene3D" id="1.10.285.10">
    <property type="entry name" value="Glutamate Dehydrogenase, chain A, domain 3"/>
    <property type="match status" value="2"/>
</dbReference>
<feature type="compositionally biased region" description="Polar residues" evidence="9">
    <location>
        <begin position="464"/>
        <end position="475"/>
    </location>
</feature>
<organism evidence="11 12">
    <name type="scientific">Arachis hypogaea</name>
    <name type="common">Peanut</name>
    <dbReference type="NCBI Taxonomy" id="3818"/>
    <lineage>
        <taxon>Eukaryota</taxon>
        <taxon>Viridiplantae</taxon>
        <taxon>Streptophyta</taxon>
        <taxon>Embryophyta</taxon>
        <taxon>Tracheophyta</taxon>
        <taxon>Spermatophyta</taxon>
        <taxon>Magnoliopsida</taxon>
        <taxon>eudicotyledons</taxon>
        <taxon>Gunneridae</taxon>
        <taxon>Pentapetalae</taxon>
        <taxon>rosids</taxon>
        <taxon>fabids</taxon>
        <taxon>Fabales</taxon>
        <taxon>Fabaceae</taxon>
        <taxon>Papilionoideae</taxon>
        <taxon>50 kb inversion clade</taxon>
        <taxon>dalbergioids sensu lato</taxon>
        <taxon>Dalbergieae</taxon>
        <taxon>Pterocarpus clade</taxon>
        <taxon>Arachis</taxon>
    </lineage>
</organism>
<dbReference type="PANTHER" id="PTHR38372:SF2">
    <property type="entry name" value="DENTIN SIALOPHOSPHOPROTEIN-LIKE PROTEIN"/>
    <property type="match status" value="1"/>
</dbReference>
<dbReference type="SMART" id="SM00839">
    <property type="entry name" value="ELFV_dehydrog"/>
    <property type="match status" value="1"/>
</dbReference>
<dbReference type="SUPFAM" id="SSF53223">
    <property type="entry name" value="Aminoacid dehydrogenase-like, N-terminal domain"/>
    <property type="match status" value="1"/>
</dbReference>
<feature type="compositionally biased region" description="Basic and acidic residues" evidence="9">
    <location>
        <begin position="964"/>
        <end position="979"/>
    </location>
</feature>
<feature type="compositionally biased region" description="Acidic residues" evidence="9">
    <location>
        <begin position="603"/>
        <end position="617"/>
    </location>
</feature>
<protein>
    <recommendedName>
        <fullName evidence="10">OCEL domain-containing protein</fullName>
    </recommendedName>
</protein>
<comment type="function">
    <text evidence="1">EF-1-beta and EF-1-delta stimulate the exchange of GDP bound to EF-1-alpha to GTP.</text>
</comment>
<dbReference type="NCBIfam" id="NF006929">
    <property type="entry name" value="PRK09414.1"/>
    <property type="match status" value="1"/>
</dbReference>
<dbReference type="InterPro" id="IPR046346">
    <property type="entry name" value="Aminoacid_DH-like_N_sf"/>
</dbReference>
<dbReference type="SUPFAM" id="SSF51735">
    <property type="entry name" value="NAD(P)-binding Rossmann-fold domains"/>
    <property type="match status" value="1"/>
</dbReference>
<dbReference type="Pfam" id="PF00208">
    <property type="entry name" value="ELFV_dehydrog"/>
    <property type="match status" value="1"/>
</dbReference>
<keyword evidence="6" id="KW-0648">Protein biosynthesis</keyword>
<feature type="compositionally biased region" description="Low complexity" evidence="9">
    <location>
        <begin position="107"/>
        <end position="119"/>
    </location>
</feature>
<feature type="region of interest" description="Disordered" evidence="9">
    <location>
        <begin position="459"/>
        <end position="700"/>
    </location>
</feature>
<feature type="region of interest" description="Disordered" evidence="9">
    <location>
        <begin position="1160"/>
        <end position="1183"/>
    </location>
</feature>
<dbReference type="InterPro" id="IPR036291">
    <property type="entry name" value="NAD(P)-bd_dom_sf"/>
</dbReference>
<gene>
    <name evidence="11" type="ORF">Ahy_A09g046317</name>
</gene>
<dbReference type="PROSITE" id="PS00824">
    <property type="entry name" value="EF1BD_1"/>
    <property type="match status" value="1"/>
</dbReference>
<dbReference type="SMART" id="SM00888">
    <property type="entry name" value="EF1_GNE"/>
    <property type="match status" value="1"/>
</dbReference>
<dbReference type="Gene3D" id="3.30.70.60">
    <property type="match status" value="1"/>
</dbReference>
<feature type="compositionally biased region" description="Polar residues" evidence="9">
    <location>
        <begin position="1021"/>
        <end position="1043"/>
    </location>
</feature>
<evidence type="ECO:0000313" key="12">
    <source>
        <dbReference type="Proteomes" id="UP000289738"/>
    </source>
</evidence>
<dbReference type="FunFam" id="1.10.285.10:FF:000007">
    <property type="entry name" value="NADP-specific glutamate dehydrogenase"/>
    <property type="match status" value="1"/>
</dbReference>
<dbReference type="InterPro" id="IPR001326">
    <property type="entry name" value="Transl_elong_EF1B_B/D_CS"/>
</dbReference>
<evidence type="ECO:0000256" key="9">
    <source>
        <dbReference type="SAM" id="MobiDB-lite"/>
    </source>
</evidence>
<feature type="compositionally biased region" description="Basic and acidic residues" evidence="9">
    <location>
        <begin position="618"/>
        <end position="628"/>
    </location>
</feature>
<dbReference type="InterPro" id="IPR036219">
    <property type="entry name" value="eEF-1beta-like_sf"/>
</dbReference>
<dbReference type="InterPro" id="IPR014038">
    <property type="entry name" value="EF1B_bsu/dsu_GNE"/>
</dbReference>
<dbReference type="SUPFAM" id="SSF47616">
    <property type="entry name" value="GST C-terminal domain-like"/>
    <property type="match status" value="1"/>
</dbReference>
<dbReference type="FunFam" id="1.20.1050.130:FF:000006">
    <property type="entry name" value="Elongation factor 1-delta 1"/>
    <property type="match status" value="1"/>
</dbReference>
<feature type="compositionally biased region" description="Low complexity" evidence="9">
    <location>
        <begin position="562"/>
        <end position="598"/>
    </location>
</feature>
<evidence type="ECO:0000256" key="4">
    <source>
        <dbReference type="ARBA" id="ARBA00011606"/>
    </source>
</evidence>